<dbReference type="PANTHER" id="PTHR42698:SF1">
    <property type="entry name" value="GTPASE ERA, MITOCHONDRIAL"/>
    <property type="match status" value="1"/>
</dbReference>
<dbReference type="InterPro" id="IPR005662">
    <property type="entry name" value="GTPase_Era-like"/>
</dbReference>
<dbReference type="Pfam" id="PF01926">
    <property type="entry name" value="MMR_HSR1"/>
    <property type="match status" value="1"/>
</dbReference>
<dbReference type="NCBIfam" id="TIGR00231">
    <property type="entry name" value="small_GTP"/>
    <property type="match status" value="1"/>
</dbReference>
<feature type="non-terminal residue" evidence="3">
    <location>
        <position position="141"/>
    </location>
</feature>
<feature type="domain" description="Era-type G" evidence="2">
    <location>
        <begin position="1"/>
        <end position="141"/>
    </location>
</feature>
<dbReference type="Gene3D" id="3.40.50.300">
    <property type="entry name" value="P-loop containing nucleotide triphosphate hydrolases"/>
    <property type="match status" value="1"/>
</dbReference>
<dbReference type="PANTHER" id="PTHR42698">
    <property type="entry name" value="GTPASE ERA"/>
    <property type="match status" value="1"/>
</dbReference>
<comment type="similarity">
    <text evidence="1">Belongs to the TRAFAC class TrmE-Era-EngA-EngB-Septin-like GTPase superfamily. Era GTPase family.</text>
</comment>
<organism evidence="3">
    <name type="scientific">marine metagenome</name>
    <dbReference type="NCBI Taxonomy" id="408172"/>
    <lineage>
        <taxon>unclassified sequences</taxon>
        <taxon>metagenomes</taxon>
        <taxon>ecological metagenomes</taxon>
    </lineage>
</organism>
<evidence type="ECO:0000313" key="3">
    <source>
        <dbReference type="EMBL" id="SVE39550.1"/>
    </source>
</evidence>
<sequence length="141" mass="15140">MLNLLIGVKLAIVSDKPQTTRNRIVGVKNVPGENPGQVVFVDTPGIHRPLHRMNVRMVDLALDTIRDVDVLVVVVDAAVSSGAGDRYVLALVAQAAVPVVIALNKIDLIAKTKLLPLIDWYRSQRECAAIVPVSARTGDGC</sequence>
<name>A0A383D5H2_9ZZZZ</name>
<dbReference type="GO" id="GO:0000028">
    <property type="term" value="P:ribosomal small subunit assembly"/>
    <property type="evidence" value="ECO:0007669"/>
    <property type="project" value="TreeGrafter"/>
</dbReference>
<dbReference type="CDD" id="cd04163">
    <property type="entry name" value="Era"/>
    <property type="match status" value="1"/>
</dbReference>
<dbReference type="GO" id="GO:0005525">
    <property type="term" value="F:GTP binding"/>
    <property type="evidence" value="ECO:0007669"/>
    <property type="project" value="InterPro"/>
</dbReference>
<reference evidence="3" key="1">
    <citation type="submission" date="2018-05" db="EMBL/GenBank/DDBJ databases">
        <authorList>
            <person name="Lanie J.A."/>
            <person name="Ng W.-L."/>
            <person name="Kazmierczak K.M."/>
            <person name="Andrzejewski T.M."/>
            <person name="Davidsen T.M."/>
            <person name="Wayne K.J."/>
            <person name="Tettelin H."/>
            <person name="Glass J.I."/>
            <person name="Rusch D."/>
            <person name="Podicherti R."/>
            <person name="Tsui H.-C.T."/>
            <person name="Winkler M.E."/>
        </authorList>
    </citation>
    <scope>NUCLEOTIDE SEQUENCE</scope>
</reference>
<dbReference type="SUPFAM" id="SSF52540">
    <property type="entry name" value="P-loop containing nucleoside triphosphate hydrolases"/>
    <property type="match status" value="1"/>
</dbReference>
<protein>
    <recommendedName>
        <fullName evidence="2">Era-type G domain-containing protein</fullName>
    </recommendedName>
</protein>
<dbReference type="InterPro" id="IPR005225">
    <property type="entry name" value="Small_GTP-bd"/>
</dbReference>
<dbReference type="EMBL" id="UINC01214355">
    <property type="protein sequence ID" value="SVE39550.1"/>
    <property type="molecule type" value="Genomic_DNA"/>
</dbReference>
<dbReference type="InterPro" id="IPR030388">
    <property type="entry name" value="G_ERA_dom"/>
</dbReference>
<dbReference type="AlphaFoldDB" id="A0A383D5H2"/>
<dbReference type="GO" id="GO:0043024">
    <property type="term" value="F:ribosomal small subunit binding"/>
    <property type="evidence" value="ECO:0007669"/>
    <property type="project" value="TreeGrafter"/>
</dbReference>
<gene>
    <name evidence="3" type="ORF">METZ01_LOCUS492404</name>
</gene>
<dbReference type="GO" id="GO:0019843">
    <property type="term" value="F:rRNA binding"/>
    <property type="evidence" value="ECO:0007669"/>
    <property type="project" value="TreeGrafter"/>
</dbReference>
<dbReference type="InterPro" id="IPR027417">
    <property type="entry name" value="P-loop_NTPase"/>
</dbReference>
<accession>A0A383D5H2</accession>
<dbReference type="PROSITE" id="PS51713">
    <property type="entry name" value="G_ERA"/>
    <property type="match status" value="1"/>
</dbReference>
<dbReference type="GO" id="GO:0005829">
    <property type="term" value="C:cytosol"/>
    <property type="evidence" value="ECO:0007669"/>
    <property type="project" value="TreeGrafter"/>
</dbReference>
<evidence type="ECO:0000256" key="1">
    <source>
        <dbReference type="ARBA" id="ARBA00007921"/>
    </source>
</evidence>
<proteinExistence type="inferred from homology"/>
<dbReference type="InterPro" id="IPR006073">
    <property type="entry name" value="GTP-bd"/>
</dbReference>
<evidence type="ECO:0000259" key="2">
    <source>
        <dbReference type="PROSITE" id="PS51713"/>
    </source>
</evidence>